<evidence type="ECO:0000313" key="4">
    <source>
        <dbReference type="Proteomes" id="UP000199542"/>
    </source>
</evidence>
<evidence type="ECO:0000259" key="2">
    <source>
        <dbReference type="Pfam" id="PF02357"/>
    </source>
</evidence>
<dbReference type="Gene3D" id="3.30.70.940">
    <property type="entry name" value="NusG, N-terminal domain"/>
    <property type="match status" value="1"/>
</dbReference>
<dbReference type="EMBL" id="FMTM01000001">
    <property type="protein sequence ID" value="SCW39200.1"/>
    <property type="molecule type" value="Genomic_DNA"/>
</dbReference>
<feature type="domain" description="NusG-like N-terminal" evidence="2">
    <location>
        <begin position="1"/>
        <end position="95"/>
    </location>
</feature>
<accession>A0A1G4Q3M2</accession>
<evidence type="ECO:0000313" key="3">
    <source>
        <dbReference type="EMBL" id="SCW39200.1"/>
    </source>
</evidence>
<organism evidence="3 4">
    <name type="scientific">Rhizobium mongolense subsp. loessense</name>
    <dbReference type="NCBI Taxonomy" id="158890"/>
    <lineage>
        <taxon>Bacteria</taxon>
        <taxon>Pseudomonadati</taxon>
        <taxon>Pseudomonadota</taxon>
        <taxon>Alphaproteobacteria</taxon>
        <taxon>Hyphomicrobiales</taxon>
        <taxon>Rhizobiaceae</taxon>
        <taxon>Rhizobium/Agrobacterium group</taxon>
        <taxon>Rhizobium</taxon>
    </lineage>
</organism>
<protein>
    <submittedName>
        <fullName evidence="3">Transcriptional antiterminator RfaH</fullName>
    </submittedName>
</protein>
<dbReference type="GO" id="GO:0006354">
    <property type="term" value="P:DNA-templated transcription elongation"/>
    <property type="evidence" value="ECO:0007669"/>
    <property type="project" value="InterPro"/>
</dbReference>
<dbReference type="AlphaFoldDB" id="A0A1G4Q3M2"/>
<dbReference type="SUPFAM" id="SSF82679">
    <property type="entry name" value="N-utilization substance G protein NusG, N-terminal domain"/>
    <property type="match status" value="1"/>
</dbReference>
<evidence type="ECO:0000256" key="1">
    <source>
        <dbReference type="ARBA" id="ARBA00023163"/>
    </source>
</evidence>
<gene>
    <name evidence="3" type="ORF">SAMN02927900_01306</name>
</gene>
<dbReference type="Pfam" id="PF02357">
    <property type="entry name" value="NusG"/>
    <property type="match status" value="1"/>
</dbReference>
<name>A0A1G4Q3M2_9HYPH</name>
<dbReference type="InterPro" id="IPR006645">
    <property type="entry name" value="NGN-like_dom"/>
</dbReference>
<reference evidence="3 4" key="1">
    <citation type="submission" date="2016-10" db="EMBL/GenBank/DDBJ databases">
        <authorList>
            <person name="de Groot N.N."/>
        </authorList>
    </citation>
    <scope>NUCLEOTIDE SEQUENCE [LARGE SCALE GENOMIC DNA]</scope>
    <source>
        <strain evidence="3 4">CGMCC 1.3401</strain>
    </source>
</reference>
<keyword evidence="1" id="KW-0804">Transcription</keyword>
<sequence>MKWFVVRTVPGQQQRAMAEFAEARIEAYCPMMRRETRHYQTKKWITREYPLFTGYCFVRLVEGAYERLHELDYTASILGGSVGPISIPDSKVAEIQEEQARGAFDILRPPPMAAIKPQSRVYIQSGPLAGHYASVTKARGKKIVRAIVESFSEMREIDIDIANLKLVA</sequence>
<dbReference type="RefSeq" id="WP_092584012.1">
    <property type="nucleotide sequence ID" value="NZ_FMTM01000001.1"/>
</dbReference>
<dbReference type="Proteomes" id="UP000199542">
    <property type="component" value="Unassembled WGS sequence"/>
</dbReference>
<proteinExistence type="predicted"/>
<dbReference type="InterPro" id="IPR036735">
    <property type="entry name" value="NGN_dom_sf"/>
</dbReference>